<proteinExistence type="predicted"/>
<protein>
    <submittedName>
        <fullName evidence="3">GNAT family N-acetyltransferase</fullName>
    </submittedName>
</protein>
<dbReference type="InterPro" id="IPR000182">
    <property type="entry name" value="GNAT_dom"/>
</dbReference>
<evidence type="ECO:0000313" key="3">
    <source>
        <dbReference type="EMBL" id="OYN92687.1"/>
    </source>
</evidence>
<dbReference type="CDD" id="cd04301">
    <property type="entry name" value="NAT_SF"/>
    <property type="match status" value="1"/>
</dbReference>
<dbReference type="PROSITE" id="PS51729">
    <property type="entry name" value="GNAT_YJDJ"/>
    <property type="match status" value="1"/>
</dbReference>
<gene>
    <name evidence="3" type="ORF">CGZ91_04245</name>
</gene>
<accession>A0A255EMC3</accession>
<reference evidence="3 4" key="1">
    <citation type="submission" date="2017-07" db="EMBL/GenBank/DDBJ databases">
        <title>Draft whole genome sequences of clinical Proprionibacteriaceae strains.</title>
        <authorList>
            <person name="Bernier A.-M."/>
            <person name="Bernard K."/>
            <person name="Domingo M.-C."/>
        </authorList>
    </citation>
    <scope>NUCLEOTIDE SEQUENCE [LARGE SCALE GENOMIC DNA]</scope>
    <source>
        <strain evidence="3 4">NML 150081</strain>
    </source>
</reference>
<organism evidence="3 4">
    <name type="scientific">Parenemella sanctibonifatiensis</name>
    <dbReference type="NCBI Taxonomy" id="2016505"/>
    <lineage>
        <taxon>Bacteria</taxon>
        <taxon>Bacillati</taxon>
        <taxon>Actinomycetota</taxon>
        <taxon>Actinomycetes</taxon>
        <taxon>Propionibacteriales</taxon>
        <taxon>Propionibacteriaceae</taxon>
        <taxon>Parenemella</taxon>
    </lineage>
</organism>
<dbReference type="GO" id="GO:0016747">
    <property type="term" value="F:acyltransferase activity, transferring groups other than amino-acyl groups"/>
    <property type="evidence" value="ECO:0007669"/>
    <property type="project" value="InterPro"/>
</dbReference>
<name>A0A255EMC3_9ACTN</name>
<feature type="domain" description="N-acetyltransferase" evidence="2">
    <location>
        <begin position="7"/>
        <end position="98"/>
    </location>
</feature>
<dbReference type="Gene3D" id="3.40.630.30">
    <property type="match status" value="1"/>
</dbReference>
<evidence type="ECO:0000313" key="4">
    <source>
        <dbReference type="Proteomes" id="UP000216300"/>
    </source>
</evidence>
<evidence type="ECO:0000259" key="1">
    <source>
        <dbReference type="PROSITE" id="PS51186"/>
    </source>
</evidence>
<keyword evidence="4" id="KW-1185">Reference proteome</keyword>
<keyword evidence="3" id="KW-0808">Transferase</keyword>
<dbReference type="PROSITE" id="PS51186">
    <property type="entry name" value="GNAT"/>
    <property type="match status" value="1"/>
</dbReference>
<dbReference type="OrthoDB" id="5405911at2"/>
<dbReference type="Pfam" id="PF14542">
    <property type="entry name" value="Acetyltransf_CG"/>
    <property type="match status" value="1"/>
</dbReference>
<dbReference type="SUPFAM" id="SSF55729">
    <property type="entry name" value="Acyl-CoA N-acyltransferases (Nat)"/>
    <property type="match status" value="1"/>
</dbReference>
<feature type="domain" description="N-acetyltransferase" evidence="1">
    <location>
        <begin position="1"/>
        <end position="104"/>
    </location>
</feature>
<dbReference type="InterPro" id="IPR031165">
    <property type="entry name" value="GNAT_YJDJ"/>
</dbReference>
<dbReference type="AlphaFoldDB" id="A0A255EMC3"/>
<dbReference type="EMBL" id="NMVJ01000001">
    <property type="protein sequence ID" value="OYN92687.1"/>
    <property type="molecule type" value="Genomic_DNA"/>
</dbReference>
<dbReference type="InterPro" id="IPR016181">
    <property type="entry name" value="Acyl_CoA_acyltransferase"/>
</dbReference>
<sequence>MDQLRFIDRPEENRWVALSGDTVVGWLTYERSGDHLVLPSTVTDPEHRGQGIASKLVSHAVEDLRARQRAGEQVSVVPECPFVAQWFADHPDQADLLAAGQPET</sequence>
<dbReference type="Proteomes" id="UP000216300">
    <property type="component" value="Unassembled WGS sequence"/>
</dbReference>
<evidence type="ECO:0000259" key="2">
    <source>
        <dbReference type="PROSITE" id="PS51729"/>
    </source>
</evidence>
<comment type="caution">
    <text evidence="3">The sequence shown here is derived from an EMBL/GenBank/DDBJ whole genome shotgun (WGS) entry which is preliminary data.</text>
</comment>